<name>K0KPT0_WICCF</name>
<evidence type="ECO:0000313" key="2">
    <source>
        <dbReference type="Proteomes" id="UP000009328"/>
    </source>
</evidence>
<organism evidence="1 2">
    <name type="scientific">Wickerhamomyces ciferrii (strain ATCC 14091 / BCRC 22168 / CBS 111 / JCM 3599 / NBRC 0793 / NRRL Y-1031 F-60-10)</name>
    <name type="common">Yeast</name>
    <name type="synonym">Pichia ciferrii</name>
    <dbReference type="NCBI Taxonomy" id="1206466"/>
    <lineage>
        <taxon>Eukaryota</taxon>
        <taxon>Fungi</taxon>
        <taxon>Dikarya</taxon>
        <taxon>Ascomycota</taxon>
        <taxon>Saccharomycotina</taxon>
        <taxon>Saccharomycetes</taxon>
        <taxon>Phaffomycetales</taxon>
        <taxon>Wickerhamomycetaceae</taxon>
        <taxon>Wickerhamomyces</taxon>
    </lineage>
</organism>
<keyword evidence="2" id="KW-1185">Reference proteome</keyword>
<reference evidence="1 2" key="1">
    <citation type="journal article" date="2012" name="Eukaryot. Cell">
        <title>Draft genome sequence of Wickerhamomyces ciferrii NRRL Y-1031 F-60-10.</title>
        <authorList>
            <person name="Schneider J."/>
            <person name="Andrea H."/>
            <person name="Blom J."/>
            <person name="Jaenicke S."/>
            <person name="Ruckert C."/>
            <person name="Schorsch C."/>
            <person name="Szczepanowski R."/>
            <person name="Farwick M."/>
            <person name="Goesmann A."/>
            <person name="Puhler A."/>
            <person name="Schaffer S."/>
            <person name="Tauch A."/>
            <person name="Kohler T."/>
            <person name="Brinkrolf K."/>
        </authorList>
    </citation>
    <scope>NUCLEOTIDE SEQUENCE [LARGE SCALE GENOMIC DNA]</scope>
    <source>
        <strain evidence="2">ATCC 14091 / BCRC 22168 / CBS 111 / JCM 3599 / NBRC 0793 / NRRL Y-1031 F-60-10</strain>
    </source>
</reference>
<proteinExistence type="predicted"/>
<gene>
    <name evidence="1" type="ORF">BN7_4600</name>
</gene>
<comment type="caution">
    <text evidence="1">The sequence shown here is derived from an EMBL/GenBank/DDBJ whole genome shotgun (WGS) entry which is preliminary data.</text>
</comment>
<dbReference type="HOGENOM" id="CLU_043708_0_0_1"/>
<sequence>MLQGSSSKVEVELISAMKPTHTGKLPMDIWYLLTKKYHIDPKLLMRINNTFYQAFAPDIYKDFKDLQILLVASNTKKMRESDACFLKYGPDFPHKPYESYKIYERHKQSAHYEYELLDVRSKKDYSNYKSRPAKIITDPNKIKFLFETILTNPKSLLKATIKHLTVDVSLLYGYYDIVHSKKSLAKKALKKAGRKISVKKLNVELQPFITAELYDSFDEDRWGENINVQSSFSRFEKTQAGIVSNNKFPKNVYFKEMLHLSPVFDYYYNDLRASMRKITNFDDLRYLQNPFVDFPCRFGSLESKYLIRKKGDSYIKKILEHTTIITHEIEIYNRQFIKSNDFNLLISKIVETMSSEVTCQDIDTSLLIIGDKEDSNTDGQAFSMSSESLGDIVELKPVVTLVNKPAKR</sequence>
<evidence type="ECO:0000313" key="1">
    <source>
        <dbReference type="EMBL" id="CCH45021.1"/>
    </source>
</evidence>
<dbReference type="EMBL" id="CAIF01000178">
    <property type="protein sequence ID" value="CCH45021.1"/>
    <property type="molecule type" value="Genomic_DNA"/>
</dbReference>
<dbReference type="AlphaFoldDB" id="K0KPT0"/>
<accession>K0KPT0</accession>
<dbReference type="Proteomes" id="UP000009328">
    <property type="component" value="Unassembled WGS sequence"/>
</dbReference>
<dbReference type="InParanoid" id="K0KPT0"/>
<protein>
    <submittedName>
        <fullName evidence="1">Uncharacterized protein</fullName>
    </submittedName>
</protein>